<evidence type="ECO:0000313" key="1">
    <source>
        <dbReference type="EMBL" id="UCQ01818.1"/>
    </source>
</evidence>
<sequence>MINVFRSLSWGYRTHRPYYFEEKIIVNTLVRMASEDFTSDRALVLIN</sequence>
<gene>
    <name evidence="1" type="ORF">DCL27_07545</name>
</gene>
<dbReference type="Proteomes" id="UP000245918">
    <property type="component" value="Chromosome"/>
</dbReference>
<proteinExistence type="predicted"/>
<name>A0AC61TM03_EDWTA</name>
<accession>A0AC61TM03</accession>
<keyword evidence="2" id="KW-1185">Reference proteome</keyword>
<protein>
    <submittedName>
        <fullName evidence="1">DUF4942 domain-containing protein</fullName>
    </submittedName>
</protein>
<organism evidence="1 2">
    <name type="scientific">Edwardsiella tarda ATCC 15947 = NBRC 105688</name>
    <dbReference type="NCBI Taxonomy" id="667121"/>
    <lineage>
        <taxon>Bacteria</taxon>
        <taxon>Pseudomonadati</taxon>
        <taxon>Pseudomonadota</taxon>
        <taxon>Gammaproteobacteria</taxon>
        <taxon>Enterobacterales</taxon>
        <taxon>Hafniaceae</taxon>
        <taxon>Edwardsiella</taxon>
    </lineage>
</organism>
<evidence type="ECO:0000313" key="2">
    <source>
        <dbReference type="Proteomes" id="UP000245918"/>
    </source>
</evidence>
<dbReference type="EMBL" id="CP084506">
    <property type="protein sequence ID" value="UCQ01818.1"/>
    <property type="molecule type" value="Genomic_DNA"/>
</dbReference>
<reference evidence="1" key="1">
    <citation type="submission" date="2021-09" db="EMBL/GenBank/DDBJ databases">
        <title>Comparative genomics of Edwardsiella genus reveals species-based diversity.</title>
        <authorList>
            <person name="Tekedar H.C."/>
            <person name="Kumru S."/>
            <person name="Waldbieser G.C."/>
            <person name="Reichley S.R."/>
            <person name="Lawrence M.L."/>
            <person name="Griffin M.J."/>
        </authorList>
    </citation>
    <scope>NUCLEOTIDE SEQUENCE</scope>
    <source>
        <strain evidence="1">ATCC 15947</strain>
    </source>
</reference>